<reference evidence="1 2" key="1">
    <citation type="submission" date="2019-09" db="EMBL/GenBank/DDBJ databases">
        <authorList>
            <person name="Criscuolo A."/>
        </authorList>
    </citation>
    <scope>NUCLEOTIDE SEQUENCE [LARGE SCALE GENOMIC DNA]</scope>
    <source>
        <strain evidence="2">3(2)</strain>
    </source>
</reference>
<organism evidence="1 2">
    <name type="scientific">Halomonas lysinitropha</name>
    <dbReference type="NCBI Taxonomy" id="2607506"/>
    <lineage>
        <taxon>Bacteria</taxon>
        <taxon>Pseudomonadati</taxon>
        <taxon>Pseudomonadota</taxon>
        <taxon>Gammaproteobacteria</taxon>
        <taxon>Oceanospirillales</taxon>
        <taxon>Halomonadaceae</taxon>
        <taxon>Halomonas</taxon>
    </lineage>
</organism>
<evidence type="ECO:0000313" key="1">
    <source>
        <dbReference type="EMBL" id="VVZ96488.1"/>
    </source>
</evidence>
<dbReference type="RefSeq" id="WP_151444273.1">
    <property type="nucleotide sequence ID" value="NZ_CABVOU010000039.1"/>
</dbReference>
<sequence>MTEANHQLEDQAWALVDDVRFCEWLDSSISTARSNSWQHSRYTARRWLEEQCGIESLGHLATDPEAATAFDQIARAFALWDRNQELAL</sequence>
<dbReference type="EMBL" id="CABVOU010000039">
    <property type="protein sequence ID" value="VVZ96488.1"/>
    <property type="molecule type" value="Genomic_DNA"/>
</dbReference>
<accession>A0A5K1I8V8</accession>
<proteinExistence type="predicted"/>
<evidence type="ECO:0000313" key="2">
    <source>
        <dbReference type="Proteomes" id="UP000326725"/>
    </source>
</evidence>
<keyword evidence="2" id="KW-1185">Reference proteome</keyword>
<protein>
    <submittedName>
        <fullName evidence="1">Uncharacterized protein</fullName>
    </submittedName>
</protein>
<gene>
    <name evidence="1" type="ORF">HALO32_02588</name>
</gene>
<dbReference type="AlphaFoldDB" id="A0A5K1I8V8"/>
<name>A0A5K1I8V8_9GAMM</name>
<dbReference type="Proteomes" id="UP000326725">
    <property type="component" value="Unassembled WGS sequence"/>
</dbReference>